<gene>
    <name evidence="3" type="ORF">M413DRAFT_29790</name>
</gene>
<feature type="transmembrane region" description="Helical" evidence="2">
    <location>
        <begin position="162"/>
        <end position="181"/>
    </location>
</feature>
<name>A0A0C3C3J1_HEBCY</name>
<dbReference type="HOGENOM" id="CLU_079109_0_0_1"/>
<proteinExistence type="predicted"/>
<accession>A0A0C3C3J1</accession>
<evidence type="ECO:0000256" key="2">
    <source>
        <dbReference type="SAM" id="Phobius"/>
    </source>
</evidence>
<keyword evidence="2" id="KW-0812">Transmembrane</keyword>
<reference evidence="3 4" key="1">
    <citation type="submission" date="2014-04" db="EMBL/GenBank/DDBJ databases">
        <authorList>
            <consortium name="DOE Joint Genome Institute"/>
            <person name="Kuo A."/>
            <person name="Gay G."/>
            <person name="Dore J."/>
            <person name="Kohler A."/>
            <person name="Nagy L.G."/>
            <person name="Floudas D."/>
            <person name="Copeland A."/>
            <person name="Barry K.W."/>
            <person name="Cichocki N."/>
            <person name="Veneault-Fourrey C."/>
            <person name="LaButti K."/>
            <person name="Lindquist E.A."/>
            <person name="Lipzen A."/>
            <person name="Lundell T."/>
            <person name="Morin E."/>
            <person name="Murat C."/>
            <person name="Sun H."/>
            <person name="Tunlid A."/>
            <person name="Henrissat B."/>
            <person name="Grigoriev I.V."/>
            <person name="Hibbett D.S."/>
            <person name="Martin F."/>
            <person name="Nordberg H.P."/>
            <person name="Cantor M.N."/>
            <person name="Hua S.X."/>
        </authorList>
    </citation>
    <scope>NUCLEOTIDE SEQUENCE [LARGE SCALE GENOMIC DNA]</scope>
    <source>
        <strain evidence="4">h7</strain>
    </source>
</reference>
<feature type="transmembrane region" description="Helical" evidence="2">
    <location>
        <begin position="20"/>
        <end position="45"/>
    </location>
</feature>
<evidence type="ECO:0000313" key="4">
    <source>
        <dbReference type="Proteomes" id="UP000053424"/>
    </source>
</evidence>
<protein>
    <submittedName>
        <fullName evidence="3">Uncharacterized protein</fullName>
    </submittedName>
</protein>
<sequence length="235" mass="25980">MKLYRPNYELPKTVISVRDGWQWTCQSGAVSGLLAGVGAQLLSTFQDVTGHAGAKEFLLATCYASIFLNIAATICSFVLIDHLGEIGFEAASIRDPEADRKMGKLRTSQERLLMKFGASNQWKAILYHWLITFYLGILTLIIAVLTYVAMTASKPTKIVMSLIVGFTLSPTTYFIFVRPLFEQSERTPPSSAEDEKDERDSLATAPRVPDQYTSTPSVRYISVTMQPVVGPITPS</sequence>
<dbReference type="EMBL" id="KN831788">
    <property type="protein sequence ID" value="KIM38849.1"/>
    <property type="molecule type" value="Genomic_DNA"/>
</dbReference>
<dbReference type="Proteomes" id="UP000053424">
    <property type="component" value="Unassembled WGS sequence"/>
</dbReference>
<keyword evidence="2" id="KW-0472">Membrane</keyword>
<reference evidence="4" key="2">
    <citation type="submission" date="2015-01" db="EMBL/GenBank/DDBJ databases">
        <title>Evolutionary Origins and Diversification of the Mycorrhizal Mutualists.</title>
        <authorList>
            <consortium name="DOE Joint Genome Institute"/>
            <consortium name="Mycorrhizal Genomics Consortium"/>
            <person name="Kohler A."/>
            <person name="Kuo A."/>
            <person name="Nagy L.G."/>
            <person name="Floudas D."/>
            <person name="Copeland A."/>
            <person name="Barry K.W."/>
            <person name="Cichocki N."/>
            <person name="Veneault-Fourrey C."/>
            <person name="LaButti K."/>
            <person name="Lindquist E.A."/>
            <person name="Lipzen A."/>
            <person name="Lundell T."/>
            <person name="Morin E."/>
            <person name="Murat C."/>
            <person name="Riley R."/>
            <person name="Ohm R."/>
            <person name="Sun H."/>
            <person name="Tunlid A."/>
            <person name="Henrissat B."/>
            <person name="Grigoriev I.V."/>
            <person name="Hibbett D.S."/>
            <person name="Martin F."/>
        </authorList>
    </citation>
    <scope>NUCLEOTIDE SEQUENCE [LARGE SCALE GENOMIC DNA]</scope>
    <source>
        <strain evidence="4">h7</strain>
    </source>
</reference>
<keyword evidence="4" id="KW-1185">Reference proteome</keyword>
<feature type="transmembrane region" description="Helical" evidence="2">
    <location>
        <begin position="57"/>
        <end position="80"/>
    </location>
</feature>
<feature type="region of interest" description="Disordered" evidence="1">
    <location>
        <begin position="185"/>
        <end position="214"/>
    </location>
</feature>
<keyword evidence="2" id="KW-1133">Transmembrane helix</keyword>
<dbReference type="AlphaFoldDB" id="A0A0C3C3J1"/>
<evidence type="ECO:0000313" key="3">
    <source>
        <dbReference type="EMBL" id="KIM38849.1"/>
    </source>
</evidence>
<dbReference type="OrthoDB" id="3225366at2759"/>
<feature type="transmembrane region" description="Helical" evidence="2">
    <location>
        <begin position="126"/>
        <end position="150"/>
    </location>
</feature>
<organism evidence="3 4">
    <name type="scientific">Hebeloma cylindrosporum</name>
    <dbReference type="NCBI Taxonomy" id="76867"/>
    <lineage>
        <taxon>Eukaryota</taxon>
        <taxon>Fungi</taxon>
        <taxon>Dikarya</taxon>
        <taxon>Basidiomycota</taxon>
        <taxon>Agaricomycotina</taxon>
        <taxon>Agaricomycetes</taxon>
        <taxon>Agaricomycetidae</taxon>
        <taxon>Agaricales</taxon>
        <taxon>Agaricineae</taxon>
        <taxon>Hymenogastraceae</taxon>
        <taxon>Hebeloma</taxon>
    </lineage>
</organism>
<evidence type="ECO:0000256" key="1">
    <source>
        <dbReference type="SAM" id="MobiDB-lite"/>
    </source>
</evidence>